<protein>
    <recommendedName>
        <fullName evidence="4">DUF4430 domain-containing protein</fullName>
    </recommendedName>
</protein>
<keyword evidence="1" id="KW-0732">Signal</keyword>
<organism evidence="2 3">
    <name type="scientific">Halobacteriovorax marinus</name>
    <dbReference type="NCBI Taxonomy" id="97084"/>
    <lineage>
        <taxon>Bacteria</taxon>
        <taxon>Pseudomonadati</taxon>
        <taxon>Bdellovibrionota</taxon>
        <taxon>Bacteriovoracia</taxon>
        <taxon>Bacteriovoracales</taxon>
        <taxon>Halobacteriovoraceae</taxon>
        <taxon>Halobacteriovorax</taxon>
    </lineage>
</organism>
<gene>
    <name evidence="2" type="ORF">A9Q84_06410</name>
</gene>
<dbReference type="EMBL" id="MAAO01000005">
    <property type="protein sequence ID" value="OUR97828.1"/>
    <property type="molecule type" value="Genomic_DNA"/>
</dbReference>
<sequence length="156" mass="17296">MIAKLALFMLLTLNTNALEFKIIGACSTTPLFETQVNGTFNNVGELSHTVLKEYNIQNLASDYGISQIFNSPVGDIALEVISDYKLRAHGWCYSVDGNVPEVLMGDFNLLGNEKEITWFMGYTTYIGYPETGESEWVGQCTPSNLPPANPVWCNNN</sequence>
<proteinExistence type="predicted"/>
<reference evidence="3" key="1">
    <citation type="journal article" date="2017" name="Proc. Natl. Acad. Sci. U.S.A.">
        <title>Simulation of Deepwater Horizon oil plume reveals substrate specialization within a complex community of hydrocarbon-degraders.</title>
        <authorList>
            <person name="Hu P."/>
            <person name="Dubinsky E.A."/>
            <person name="Probst A.J."/>
            <person name="Wang J."/>
            <person name="Sieber C.M.K."/>
            <person name="Tom L.M."/>
            <person name="Gardinali P."/>
            <person name="Banfield J.F."/>
            <person name="Atlas R.M."/>
            <person name="Andersen G.L."/>
        </authorList>
    </citation>
    <scope>NUCLEOTIDE SEQUENCE [LARGE SCALE GENOMIC DNA]</scope>
</reference>
<name>A0A1Y5F9W8_9BACT</name>
<accession>A0A1Y5F9W8</accession>
<feature type="chain" id="PRO_5013164661" description="DUF4430 domain-containing protein" evidence="1">
    <location>
        <begin position="18"/>
        <end position="156"/>
    </location>
</feature>
<evidence type="ECO:0008006" key="4">
    <source>
        <dbReference type="Google" id="ProtNLM"/>
    </source>
</evidence>
<feature type="signal peptide" evidence="1">
    <location>
        <begin position="1"/>
        <end position="17"/>
    </location>
</feature>
<evidence type="ECO:0000313" key="2">
    <source>
        <dbReference type="EMBL" id="OUR97828.1"/>
    </source>
</evidence>
<dbReference type="AlphaFoldDB" id="A0A1Y5F9W8"/>
<comment type="caution">
    <text evidence="2">The sequence shown here is derived from an EMBL/GenBank/DDBJ whole genome shotgun (WGS) entry which is preliminary data.</text>
</comment>
<evidence type="ECO:0000313" key="3">
    <source>
        <dbReference type="Proteomes" id="UP000196531"/>
    </source>
</evidence>
<dbReference type="Proteomes" id="UP000196531">
    <property type="component" value="Unassembled WGS sequence"/>
</dbReference>
<evidence type="ECO:0000256" key="1">
    <source>
        <dbReference type="SAM" id="SignalP"/>
    </source>
</evidence>